<feature type="compositionally biased region" description="Basic and acidic residues" evidence="1">
    <location>
        <begin position="168"/>
        <end position="177"/>
    </location>
</feature>
<dbReference type="EMBL" id="AP004278">
    <property type="protein sequence ID" value="BAD53992.1"/>
    <property type="molecule type" value="Genomic_DNA"/>
</dbReference>
<feature type="compositionally biased region" description="Low complexity" evidence="1">
    <location>
        <begin position="22"/>
        <end position="51"/>
    </location>
</feature>
<organism evidence="2 3">
    <name type="scientific">Oryza sativa subsp. japonica</name>
    <name type="common">Rice</name>
    <dbReference type="NCBI Taxonomy" id="39947"/>
    <lineage>
        <taxon>Eukaryota</taxon>
        <taxon>Viridiplantae</taxon>
        <taxon>Streptophyta</taxon>
        <taxon>Embryophyta</taxon>
        <taxon>Tracheophyta</taxon>
        <taxon>Spermatophyta</taxon>
        <taxon>Magnoliopsida</taxon>
        <taxon>Liliopsida</taxon>
        <taxon>Poales</taxon>
        <taxon>Poaceae</taxon>
        <taxon>BOP clade</taxon>
        <taxon>Oryzoideae</taxon>
        <taxon>Oryzeae</taxon>
        <taxon>Oryzinae</taxon>
        <taxon>Oryza</taxon>
        <taxon>Oryza sativa</taxon>
    </lineage>
</organism>
<evidence type="ECO:0000256" key="1">
    <source>
        <dbReference type="SAM" id="MobiDB-lite"/>
    </source>
</evidence>
<reference evidence="3" key="2">
    <citation type="journal article" date="2008" name="Nucleic Acids Res.">
        <title>The rice annotation project database (RAP-DB): 2008 update.</title>
        <authorList>
            <consortium name="The rice annotation project (RAP)"/>
        </authorList>
    </citation>
    <scope>GENOME REANNOTATION</scope>
    <source>
        <strain evidence="3">cv. Nipponbare</strain>
    </source>
</reference>
<feature type="region of interest" description="Disordered" evidence="1">
    <location>
        <begin position="1"/>
        <end position="202"/>
    </location>
</feature>
<name>Q5Z864_ORYSJ</name>
<dbReference type="AlphaFoldDB" id="Q5Z864"/>
<proteinExistence type="predicted"/>
<accession>Q5Z864</accession>
<evidence type="ECO:0000313" key="3">
    <source>
        <dbReference type="Proteomes" id="UP000000763"/>
    </source>
</evidence>
<gene>
    <name evidence="2" type="primary">P0468G03.5</name>
</gene>
<reference evidence="3" key="1">
    <citation type="journal article" date="2005" name="Nature">
        <title>The map-based sequence of the rice genome.</title>
        <authorList>
            <consortium name="International rice genome sequencing project (IRGSP)"/>
            <person name="Matsumoto T."/>
            <person name="Wu J."/>
            <person name="Kanamori H."/>
            <person name="Katayose Y."/>
            <person name="Fujisawa M."/>
            <person name="Namiki N."/>
            <person name="Mizuno H."/>
            <person name="Yamamoto K."/>
            <person name="Antonio B.A."/>
            <person name="Baba T."/>
            <person name="Sakata K."/>
            <person name="Nagamura Y."/>
            <person name="Aoki H."/>
            <person name="Arikawa K."/>
            <person name="Arita K."/>
            <person name="Bito T."/>
            <person name="Chiden Y."/>
            <person name="Fujitsuka N."/>
            <person name="Fukunaka R."/>
            <person name="Hamada M."/>
            <person name="Harada C."/>
            <person name="Hayashi A."/>
            <person name="Hijishita S."/>
            <person name="Honda M."/>
            <person name="Hosokawa S."/>
            <person name="Ichikawa Y."/>
            <person name="Idonuma A."/>
            <person name="Iijima M."/>
            <person name="Ikeda M."/>
            <person name="Ikeno M."/>
            <person name="Ito K."/>
            <person name="Ito S."/>
            <person name="Ito T."/>
            <person name="Ito Y."/>
            <person name="Ito Y."/>
            <person name="Iwabuchi A."/>
            <person name="Kamiya K."/>
            <person name="Karasawa W."/>
            <person name="Kurita K."/>
            <person name="Katagiri S."/>
            <person name="Kikuta A."/>
            <person name="Kobayashi H."/>
            <person name="Kobayashi N."/>
            <person name="Machita K."/>
            <person name="Maehara T."/>
            <person name="Masukawa M."/>
            <person name="Mizubayashi T."/>
            <person name="Mukai Y."/>
            <person name="Nagasaki H."/>
            <person name="Nagata Y."/>
            <person name="Naito S."/>
            <person name="Nakashima M."/>
            <person name="Nakama Y."/>
            <person name="Nakamichi Y."/>
            <person name="Nakamura M."/>
            <person name="Meguro A."/>
            <person name="Negishi M."/>
            <person name="Ohta I."/>
            <person name="Ohta T."/>
            <person name="Okamoto M."/>
            <person name="Ono N."/>
            <person name="Saji S."/>
            <person name="Sakaguchi M."/>
            <person name="Sakai K."/>
            <person name="Shibata M."/>
            <person name="Shimokawa T."/>
            <person name="Song J."/>
            <person name="Takazaki Y."/>
            <person name="Terasawa K."/>
            <person name="Tsugane M."/>
            <person name="Tsuji K."/>
            <person name="Ueda S."/>
            <person name="Waki K."/>
            <person name="Yamagata H."/>
            <person name="Yamamoto M."/>
            <person name="Yamamoto S."/>
            <person name="Yamane H."/>
            <person name="Yoshiki S."/>
            <person name="Yoshihara R."/>
            <person name="Yukawa K."/>
            <person name="Zhong H."/>
            <person name="Yano M."/>
            <person name="Yuan Q."/>
            <person name="Ouyang S."/>
            <person name="Liu J."/>
            <person name="Jones K.M."/>
            <person name="Gansberger K."/>
            <person name="Moffat K."/>
            <person name="Hill J."/>
            <person name="Bera J."/>
            <person name="Fadrosh D."/>
            <person name="Jin S."/>
            <person name="Johri S."/>
            <person name="Kim M."/>
            <person name="Overton L."/>
            <person name="Reardon M."/>
            <person name="Tsitrin T."/>
            <person name="Vuong H."/>
            <person name="Weaver B."/>
            <person name="Ciecko A."/>
            <person name="Tallon L."/>
            <person name="Jackson J."/>
            <person name="Pai G."/>
            <person name="Aken S.V."/>
            <person name="Utterback T."/>
            <person name="Reidmuller S."/>
            <person name="Feldblyum T."/>
            <person name="Hsiao J."/>
            <person name="Zismann V."/>
            <person name="Iobst S."/>
            <person name="de Vazeille A.R."/>
            <person name="Buell C.R."/>
            <person name="Ying K."/>
            <person name="Li Y."/>
            <person name="Lu T."/>
            <person name="Huang Y."/>
            <person name="Zhao Q."/>
            <person name="Feng Q."/>
            <person name="Zhang L."/>
            <person name="Zhu J."/>
            <person name="Weng Q."/>
            <person name="Mu J."/>
            <person name="Lu Y."/>
            <person name="Fan D."/>
            <person name="Liu Y."/>
            <person name="Guan J."/>
            <person name="Zhang Y."/>
            <person name="Yu S."/>
            <person name="Liu X."/>
            <person name="Zhang Y."/>
            <person name="Hong G."/>
            <person name="Han B."/>
            <person name="Choisne N."/>
            <person name="Demange N."/>
            <person name="Orjeda G."/>
            <person name="Samain S."/>
            <person name="Cattolico L."/>
            <person name="Pelletier E."/>
            <person name="Couloux A."/>
            <person name="Segurens B."/>
            <person name="Wincker P."/>
            <person name="D'Hont A."/>
            <person name="Scarpelli C."/>
            <person name="Weissenbach J."/>
            <person name="Salanoubat M."/>
            <person name="Quetier F."/>
            <person name="Yu Y."/>
            <person name="Kim H.R."/>
            <person name="Rambo T."/>
            <person name="Currie J."/>
            <person name="Collura K."/>
            <person name="Luo M."/>
            <person name="Yang T."/>
            <person name="Ammiraju J.S.S."/>
            <person name="Engler F."/>
            <person name="Soderlund C."/>
            <person name="Wing R.A."/>
            <person name="Palmer L.E."/>
            <person name="de la Bastide M."/>
            <person name="Spiegel L."/>
            <person name="Nascimento L."/>
            <person name="Zutavern T."/>
            <person name="O'Shaughnessy A."/>
            <person name="Dike S."/>
            <person name="Dedhia N."/>
            <person name="Preston R."/>
            <person name="Balija V."/>
            <person name="McCombie W.R."/>
            <person name="Chow T."/>
            <person name="Chen H."/>
            <person name="Chung M."/>
            <person name="Chen C."/>
            <person name="Shaw J."/>
            <person name="Wu H."/>
            <person name="Hsiao K."/>
            <person name="Chao Y."/>
            <person name="Chu M."/>
            <person name="Cheng C."/>
            <person name="Hour A."/>
            <person name="Lee P."/>
            <person name="Lin S."/>
            <person name="Lin Y."/>
            <person name="Liou J."/>
            <person name="Liu S."/>
            <person name="Hsing Y."/>
            <person name="Raghuvanshi S."/>
            <person name="Mohanty A."/>
            <person name="Bharti A.K."/>
            <person name="Gaur A."/>
            <person name="Gupta V."/>
            <person name="Kumar D."/>
            <person name="Ravi V."/>
            <person name="Vij S."/>
            <person name="Kapur A."/>
            <person name="Khurana P."/>
            <person name="Khurana P."/>
            <person name="Khurana J.P."/>
            <person name="Tyagi A.K."/>
            <person name="Gaikwad K."/>
            <person name="Singh A."/>
            <person name="Dalal V."/>
            <person name="Srivastava S."/>
            <person name="Dixit A."/>
            <person name="Pal A.K."/>
            <person name="Ghazi I.A."/>
            <person name="Yadav M."/>
            <person name="Pandit A."/>
            <person name="Bhargava A."/>
            <person name="Sureshbabu K."/>
            <person name="Batra K."/>
            <person name="Sharma T.R."/>
            <person name="Mohapatra T."/>
            <person name="Singh N.K."/>
            <person name="Messing J."/>
            <person name="Nelson A.B."/>
            <person name="Fuks G."/>
            <person name="Kavchok S."/>
            <person name="Keizer G."/>
            <person name="Linton E."/>
            <person name="Llaca V."/>
            <person name="Song R."/>
            <person name="Tanyolac B."/>
            <person name="Young S."/>
            <person name="Ho-Il K."/>
            <person name="Hahn J.H."/>
            <person name="Sangsakoo G."/>
            <person name="Vanavichit A."/>
            <person name="de Mattos Luiz.A.T."/>
            <person name="Zimmer P.D."/>
            <person name="Malone G."/>
            <person name="Dellagostin O."/>
            <person name="de Oliveira A.C."/>
            <person name="Bevan M."/>
            <person name="Bancroft I."/>
            <person name="Minx P."/>
            <person name="Cordum H."/>
            <person name="Wilson R."/>
            <person name="Cheng Z."/>
            <person name="Jin W."/>
            <person name="Jiang J."/>
            <person name="Leong S.A."/>
            <person name="Iwama H."/>
            <person name="Gojobori T."/>
            <person name="Itoh T."/>
            <person name="Niimura Y."/>
            <person name="Fujii Y."/>
            <person name="Habara T."/>
            <person name="Sakai H."/>
            <person name="Sato Y."/>
            <person name="Wilson G."/>
            <person name="Kumar K."/>
            <person name="McCouch S."/>
            <person name="Juretic N."/>
            <person name="Hoen D."/>
            <person name="Wright S."/>
            <person name="Bruskiewich R."/>
            <person name="Bureau T."/>
            <person name="Miyao A."/>
            <person name="Hirochika H."/>
            <person name="Nishikawa T."/>
            <person name="Kadowaki K."/>
            <person name="Sugiura M."/>
            <person name="Burr B."/>
            <person name="Sasaki T."/>
        </authorList>
    </citation>
    <scope>NUCLEOTIDE SEQUENCE [LARGE SCALE GENOMIC DNA]</scope>
    <source>
        <strain evidence="3">cv. Nipponbare</strain>
    </source>
</reference>
<evidence type="ECO:0000313" key="2">
    <source>
        <dbReference type="EMBL" id="BAD53992.1"/>
    </source>
</evidence>
<protein>
    <submittedName>
        <fullName evidence="2">Plant disease resistance polyprotein-like</fullName>
    </submittedName>
</protein>
<feature type="compositionally biased region" description="Basic and acidic residues" evidence="1">
    <location>
        <begin position="118"/>
        <end position="147"/>
    </location>
</feature>
<dbReference type="Proteomes" id="UP000000763">
    <property type="component" value="Chromosome 6"/>
</dbReference>
<sequence>MDRDHAGGPSPVHETDGPDRPGTIGRAAIEAAAGLGSASKPTGRPGLAAAARARRVAGDGIRRWRRRRKSDAKAAAADGGNDRRRRRARAAATHGELGKKRKGEGVLTGGDGGVRRRGATEGGRHAADGDRDDLKNEKKEVREEERGHRRRECRPKAADMATLTNARWEWRSGDEPRRRRGGRGGSRPREPDGGDGAVRRRA</sequence>